<dbReference type="Pfam" id="PF00361">
    <property type="entry name" value="Proton_antipo_M"/>
    <property type="match status" value="1"/>
</dbReference>
<dbReference type="PANTHER" id="PTHR46552">
    <property type="entry name" value="NADH-UBIQUINONE OXIDOREDUCTASE CHAIN 2"/>
    <property type="match status" value="1"/>
</dbReference>
<evidence type="ECO:0000256" key="12">
    <source>
        <dbReference type="ARBA" id="ARBA00022989"/>
    </source>
</evidence>
<dbReference type="InterPro" id="IPR050175">
    <property type="entry name" value="Complex_I_Subunit_2"/>
</dbReference>
<dbReference type="RefSeq" id="NP_112421.1">
    <property type="nucleotide sequence ID" value="NC_002735.1"/>
</dbReference>
<keyword evidence="12 18" id="KW-1133">Transmembrane helix</keyword>
<comment type="similarity">
    <text evidence="3 18">Belongs to the complex I subunit 2 family.</text>
</comment>
<accession>Q9B517</accession>
<keyword evidence="14 18" id="KW-0830">Ubiquinone</keyword>
<feature type="transmembrane region" description="Helical" evidence="18">
    <location>
        <begin position="146"/>
        <end position="163"/>
    </location>
</feature>
<dbReference type="AlphaFoldDB" id="Q9B517"/>
<gene>
    <name evidence="20" type="primary">ND2</name>
</gene>
<proteinExistence type="inferred from homology"/>
<evidence type="ECO:0000256" key="6">
    <source>
        <dbReference type="ARBA" id="ARBA00022448"/>
    </source>
</evidence>
<feature type="transmembrane region" description="Helical" evidence="18">
    <location>
        <begin position="123"/>
        <end position="140"/>
    </location>
</feature>
<keyword evidence="13 18" id="KW-0520">NAD</keyword>
<dbReference type="GO" id="GO:0005743">
    <property type="term" value="C:mitochondrial inner membrane"/>
    <property type="evidence" value="ECO:0007669"/>
    <property type="project" value="UniProtKB-SubCell"/>
</dbReference>
<dbReference type="EC" id="7.1.1.2" evidence="4 18"/>
<keyword evidence="15 18" id="KW-0496">Mitochondrion</keyword>
<keyword evidence="10 18" id="KW-1278">Translocase</keyword>
<feature type="transmembrane region" description="Helical" evidence="18">
    <location>
        <begin position="307"/>
        <end position="327"/>
    </location>
</feature>
<comment type="function">
    <text evidence="18">Core subunit of the mitochondrial membrane respiratory chain NADH dehydrogenase (Complex I) which catalyzes electron transfer from NADH through the respiratory chain, using ubiquinone as an electron acceptor. Essential for the catalytic activity and assembly of complex I.</text>
</comment>
<evidence type="ECO:0000256" key="2">
    <source>
        <dbReference type="ARBA" id="ARBA00004448"/>
    </source>
</evidence>
<dbReference type="PANTHER" id="PTHR46552:SF1">
    <property type="entry name" value="NADH-UBIQUINONE OXIDOREDUCTASE CHAIN 2"/>
    <property type="match status" value="1"/>
</dbReference>
<protein>
    <recommendedName>
        <fullName evidence="5 18">NADH-ubiquinone oxidoreductase chain 2</fullName>
        <ecNumber evidence="4 18">7.1.1.2</ecNumber>
    </recommendedName>
</protein>
<evidence type="ECO:0000256" key="15">
    <source>
        <dbReference type="ARBA" id="ARBA00023128"/>
    </source>
</evidence>
<dbReference type="PRINTS" id="PR01436">
    <property type="entry name" value="NADHDHGNASE2"/>
</dbReference>
<dbReference type="GeneID" id="802988"/>
<feature type="transmembrane region" description="Helical" evidence="18">
    <location>
        <begin position="86"/>
        <end position="111"/>
    </location>
</feature>
<comment type="catalytic activity">
    <reaction evidence="17 18">
        <text>a ubiquinone + NADH + 5 H(+)(in) = a ubiquinol + NAD(+) + 4 H(+)(out)</text>
        <dbReference type="Rhea" id="RHEA:29091"/>
        <dbReference type="Rhea" id="RHEA-COMP:9565"/>
        <dbReference type="Rhea" id="RHEA-COMP:9566"/>
        <dbReference type="ChEBI" id="CHEBI:15378"/>
        <dbReference type="ChEBI" id="CHEBI:16389"/>
        <dbReference type="ChEBI" id="CHEBI:17976"/>
        <dbReference type="ChEBI" id="CHEBI:57540"/>
        <dbReference type="ChEBI" id="CHEBI:57945"/>
        <dbReference type="EC" id="7.1.1.2"/>
    </reaction>
</comment>
<evidence type="ECO:0000256" key="11">
    <source>
        <dbReference type="ARBA" id="ARBA00022982"/>
    </source>
</evidence>
<evidence type="ECO:0000256" key="10">
    <source>
        <dbReference type="ARBA" id="ARBA00022967"/>
    </source>
</evidence>
<evidence type="ECO:0000256" key="14">
    <source>
        <dbReference type="ARBA" id="ARBA00023075"/>
    </source>
</evidence>
<keyword evidence="9 18" id="KW-0999">Mitochondrion inner membrane</keyword>
<dbReference type="CTD" id="4536"/>
<keyword evidence="16 18" id="KW-0472">Membrane</keyword>
<evidence type="ECO:0000256" key="5">
    <source>
        <dbReference type="ARBA" id="ARBA00021008"/>
    </source>
</evidence>
<evidence type="ECO:0000259" key="19">
    <source>
        <dbReference type="Pfam" id="PF00361"/>
    </source>
</evidence>
<evidence type="ECO:0000313" key="20">
    <source>
        <dbReference type="EMBL" id="AAK30940.1"/>
    </source>
</evidence>
<dbReference type="GO" id="GO:0006120">
    <property type="term" value="P:mitochondrial electron transport, NADH to ubiquinone"/>
    <property type="evidence" value="ECO:0007669"/>
    <property type="project" value="InterPro"/>
</dbReference>
<evidence type="ECO:0000256" key="9">
    <source>
        <dbReference type="ARBA" id="ARBA00022792"/>
    </source>
</evidence>
<feature type="transmembrane region" description="Helical" evidence="18">
    <location>
        <begin position="58"/>
        <end position="80"/>
    </location>
</feature>
<evidence type="ECO:0000256" key="13">
    <source>
        <dbReference type="ARBA" id="ARBA00023027"/>
    </source>
</evidence>
<evidence type="ECO:0000256" key="18">
    <source>
        <dbReference type="RuleBase" id="RU003403"/>
    </source>
</evidence>
<keyword evidence="7 18" id="KW-0679">Respiratory chain</keyword>
<dbReference type="EMBL" id="AF272824">
    <property type="protein sequence ID" value="AAK30940.1"/>
    <property type="molecule type" value="Genomic_DNA"/>
</dbReference>
<dbReference type="GO" id="GO:0008137">
    <property type="term" value="F:NADH dehydrogenase (ubiquinone) activity"/>
    <property type="evidence" value="ECO:0007669"/>
    <property type="project" value="UniProtKB-EC"/>
</dbReference>
<evidence type="ECO:0000256" key="17">
    <source>
        <dbReference type="ARBA" id="ARBA00049551"/>
    </source>
</evidence>
<evidence type="ECO:0000256" key="7">
    <source>
        <dbReference type="ARBA" id="ARBA00022660"/>
    </source>
</evidence>
<evidence type="ECO:0000256" key="16">
    <source>
        <dbReference type="ARBA" id="ARBA00023136"/>
    </source>
</evidence>
<evidence type="ECO:0000256" key="4">
    <source>
        <dbReference type="ARBA" id="ARBA00012944"/>
    </source>
</evidence>
<feature type="transmembrane region" description="Helical" evidence="18">
    <location>
        <begin position="193"/>
        <end position="212"/>
    </location>
</feature>
<evidence type="ECO:0000256" key="8">
    <source>
        <dbReference type="ARBA" id="ARBA00022692"/>
    </source>
</evidence>
<dbReference type="InterPro" id="IPR003917">
    <property type="entry name" value="NADH_UbQ_OxRdtase_chain2"/>
</dbReference>
<organism evidence="20">
    <name type="scientific">Tetrodontophora bielanensis</name>
    <name type="common">Giant springtail</name>
    <dbReference type="NCBI Taxonomy" id="48717"/>
    <lineage>
        <taxon>Eukaryota</taxon>
        <taxon>Metazoa</taxon>
        <taxon>Ecdysozoa</taxon>
        <taxon>Arthropoda</taxon>
        <taxon>Hexapoda</taxon>
        <taxon>Collembola</taxon>
        <taxon>Poduromorpha</taxon>
        <taxon>Poduroidea</taxon>
        <taxon>Onychiuridae</taxon>
        <taxon>Tetrodontophorinae</taxon>
        <taxon>Tetrodontophora</taxon>
    </lineage>
</organism>
<evidence type="ECO:0000256" key="3">
    <source>
        <dbReference type="ARBA" id="ARBA00007012"/>
    </source>
</evidence>
<sequence>MLNYFKYYLYLSTLLMGTMMAISSSSWFTSWLGLEINLMSLIPILINKINPYTTETAIKYFLTQAMASVLIIFSSIMMFSNNTMNSLTLISMLILLALSIKMGAAPFHFWLPQIIQTAQWPQIILILTWQKIAPMMLLMFTKSNLSKIIIYFCCIVGVIGAINQTSIKKILAYSSILHTGWMISAAMSSENIWSFYFILYSTISISLMTPMASLNLSSVKELFFLQMNQLSSYLLLLSLLSLAGIPPLLGFAMKMITLISLMSVMLDKLIIVLLIMSSLISLYYYLRIMYSSMLATPKFNKINKINFMKTPINSFVLTLSFLGNLMIPSMLMFT</sequence>
<feature type="transmembrane region" description="Helical" evidence="18">
    <location>
        <begin position="233"/>
        <end position="257"/>
    </location>
</feature>
<feature type="transmembrane region" description="Helical" evidence="18">
    <location>
        <begin position="269"/>
        <end position="286"/>
    </location>
</feature>
<dbReference type="InterPro" id="IPR001750">
    <property type="entry name" value="ND/Mrp_TM"/>
</dbReference>
<reference evidence="20" key="1">
    <citation type="journal article" date="2001" name="Mol. Biol. Evol.">
        <title>The complete mitochondrial DNA sequence of the basal hexapod Tetrodontophora bielanensis: evidence for heteroplasmy and tRNA translocations.</title>
        <authorList>
            <person name="Nardi F."/>
            <person name="Carapelli A."/>
            <person name="Fanciulli P.P."/>
            <person name="Dallai R."/>
            <person name="Frati F."/>
        </authorList>
    </citation>
    <scope>NUCLEOTIDE SEQUENCE</scope>
</reference>
<feature type="transmembrane region" description="Helical" evidence="18">
    <location>
        <begin position="7"/>
        <end position="22"/>
    </location>
</feature>
<comment type="function">
    <text evidence="1">Core subunit of the mitochondrial membrane respiratory chain NADH dehydrogenase (Complex I) that is believed to belong to the minimal assembly required for catalysis. Complex I functions in the transfer of electrons from NADH to the respiratory chain. The immediate electron acceptor for the enzyme is believed to be ubiquinone.</text>
</comment>
<feature type="domain" description="NADH:quinone oxidoreductase/Mrp antiporter transmembrane" evidence="19">
    <location>
        <begin position="24"/>
        <end position="279"/>
    </location>
</feature>
<comment type="subcellular location">
    <subcellularLocation>
        <location evidence="2 18">Mitochondrion inner membrane</location>
        <topology evidence="2 18">Multi-pass membrane protein</topology>
    </subcellularLocation>
</comment>
<keyword evidence="6" id="KW-0813">Transport</keyword>
<evidence type="ECO:0000256" key="1">
    <source>
        <dbReference type="ARBA" id="ARBA00003257"/>
    </source>
</evidence>
<keyword evidence="11 18" id="KW-0249">Electron transport</keyword>
<geneLocation type="mitochondrion" evidence="20"/>
<name>Q9B517_TETBI</name>
<keyword evidence="8 18" id="KW-0812">Transmembrane</keyword>